<keyword evidence="1" id="KW-0808">Transferase</keyword>
<keyword evidence="2" id="KW-1185">Reference proteome</keyword>
<keyword evidence="1" id="KW-0489">Methyltransferase</keyword>
<sequence length="86" mass="9299">MDMRNIPSDWAQKLTQRAQRAGSDIDLASLFYTGERNGAAEYLAGHGWRVAIRTTEEAFAANGFQVPDDELASFGGNSGYLSATLA</sequence>
<proteinExistence type="predicted"/>
<dbReference type="KEGG" id="mshg:MSG_00118"/>
<dbReference type="GO" id="GO:0032259">
    <property type="term" value="P:methylation"/>
    <property type="evidence" value="ECO:0007669"/>
    <property type="project" value="UniProtKB-KW"/>
</dbReference>
<reference evidence="2" key="1">
    <citation type="submission" date="2017-06" db="EMBL/GenBank/DDBJ databases">
        <title>Complete Genome Sequence of Mycobacterium shigaense.</title>
        <authorList>
            <person name="Fukano H."/>
            <person name="Yoshida M."/>
            <person name="Kazumi Y."/>
            <person name="Ogura Y."/>
            <person name="Mitarai S."/>
            <person name="Hayashi T."/>
            <person name="Hoshino Y."/>
        </authorList>
    </citation>
    <scope>NUCLEOTIDE SEQUENCE [LARGE SCALE GENOMIC DNA]</scope>
    <source>
        <strain evidence="2">UN-152</strain>
    </source>
</reference>
<accession>A0A1Z4EBF8</accession>
<dbReference type="AlphaFoldDB" id="A0A1Z4EBF8"/>
<gene>
    <name evidence="1" type="ORF">MSG_00118</name>
</gene>
<protein>
    <submittedName>
        <fullName evidence="1">Putative S-adenosyl-L-methionine-dependent methyltransferase</fullName>
    </submittedName>
</protein>
<dbReference type="EMBL" id="AP018164">
    <property type="protein sequence ID" value="BAX90285.1"/>
    <property type="molecule type" value="Genomic_DNA"/>
</dbReference>
<dbReference type="GO" id="GO:0008168">
    <property type="term" value="F:methyltransferase activity"/>
    <property type="evidence" value="ECO:0007669"/>
    <property type="project" value="UniProtKB-KW"/>
</dbReference>
<name>A0A1Z4EBF8_9MYCO</name>
<evidence type="ECO:0000313" key="2">
    <source>
        <dbReference type="Proteomes" id="UP000217736"/>
    </source>
</evidence>
<evidence type="ECO:0000313" key="1">
    <source>
        <dbReference type="EMBL" id="BAX90285.1"/>
    </source>
</evidence>
<organism evidence="1 2">
    <name type="scientific">Mycobacterium shigaense</name>
    <dbReference type="NCBI Taxonomy" id="722731"/>
    <lineage>
        <taxon>Bacteria</taxon>
        <taxon>Bacillati</taxon>
        <taxon>Actinomycetota</taxon>
        <taxon>Actinomycetes</taxon>
        <taxon>Mycobacteriales</taxon>
        <taxon>Mycobacteriaceae</taxon>
        <taxon>Mycobacterium</taxon>
        <taxon>Mycobacterium simiae complex</taxon>
    </lineage>
</organism>
<dbReference type="Proteomes" id="UP000217736">
    <property type="component" value="Chromosome"/>
</dbReference>